<keyword evidence="1" id="KW-0812">Transmembrane</keyword>
<evidence type="ECO:0000256" key="1">
    <source>
        <dbReference type="SAM" id="Phobius"/>
    </source>
</evidence>
<keyword evidence="1" id="KW-0472">Membrane</keyword>
<feature type="transmembrane region" description="Helical" evidence="1">
    <location>
        <begin position="36"/>
        <end position="58"/>
    </location>
</feature>
<comment type="caution">
    <text evidence="2">The sequence shown here is derived from an EMBL/GenBank/DDBJ whole genome shotgun (WGS) entry which is preliminary data.</text>
</comment>
<name>A0A6H9YSP3_9ACTN</name>
<feature type="transmembrane region" description="Helical" evidence="1">
    <location>
        <begin position="202"/>
        <end position="220"/>
    </location>
</feature>
<evidence type="ECO:0000313" key="2">
    <source>
        <dbReference type="EMBL" id="KAB2342630.1"/>
    </source>
</evidence>
<keyword evidence="1" id="KW-1133">Transmembrane helix</keyword>
<dbReference type="RefSeq" id="WP_151566635.1">
    <property type="nucleotide sequence ID" value="NZ_WBMT01000021.1"/>
</dbReference>
<evidence type="ECO:0000313" key="3">
    <source>
        <dbReference type="Proteomes" id="UP000468735"/>
    </source>
</evidence>
<feature type="transmembrane region" description="Helical" evidence="1">
    <location>
        <begin position="70"/>
        <end position="90"/>
    </location>
</feature>
<sequence>MTRESVNIRPAGFAAIMLAVTGGLQGAFVGDGVLPALVGATVGLAWGLGAALLAARFIGDRLLPGASNTLLFAGTVTTGLVFASGFLGAIERSAVGPGHMTAEDFNGPAADAMGVFFNVANGSTEWLIMPVAVLLAWRVGGRRRHLVVAAAAVFYLVRAWTYLYFGPHVVSIEDALIQSGNVMSADVEADIERWSSLNQIRTALDAIVYALLLLAAFVPFRPNPTASALPGSPPA</sequence>
<dbReference type="AlphaFoldDB" id="A0A6H9YSP3"/>
<feature type="transmembrane region" description="Helical" evidence="1">
    <location>
        <begin position="12"/>
        <end position="30"/>
    </location>
</feature>
<feature type="transmembrane region" description="Helical" evidence="1">
    <location>
        <begin position="146"/>
        <end position="165"/>
    </location>
</feature>
<protein>
    <submittedName>
        <fullName evidence="2">Uncharacterized protein</fullName>
    </submittedName>
</protein>
<organism evidence="2 3">
    <name type="scientific">Actinomadura rudentiformis</name>
    <dbReference type="NCBI Taxonomy" id="359158"/>
    <lineage>
        <taxon>Bacteria</taxon>
        <taxon>Bacillati</taxon>
        <taxon>Actinomycetota</taxon>
        <taxon>Actinomycetes</taxon>
        <taxon>Streptosporangiales</taxon>
        <taxon>Thermomonosporaceae</taxon>
        <taxon>Actinomadura</taxon>
    </lineage>
</organism>
<dbReference type="Proteomes" id="UP000468735">
    <property type="component" value="Unassembled WGS sequence"/>
</dbReference>
<feature type="transmembrane region" description="Helical" evidence="1">
    <location>
        <begin position="115"/>
        <end position="137"/>
    </location>
</feature>
<accession>A0A6H9YSP3</accession>
<proteinExistence type="predicted"/>
<keyword evidence="3" id="KW-1185">Reference proteome</keyword>
<reference evidence="2 3" key="1">
    <citation type="submission" date="2019-09" db="EMBL/GenBank/DDBJ databases">
        <title>Actinomadura physcomitrii sp. nov., a novel actinomycete isolated from moss [Physcomitrium sphaericum (Ludw) Fuernr].</title>
        <authorList>
            <person name="Zhuang X."/>
            <person name="Liu C."/>
        </authorList>
    </citation>
    <scope>NUCLEOTIDE SEQUENCE [LARGE SCALE GENOMIC DNA]</scope>
    <source>
        <strain evidence="2 3">HMC1</strain>
    </source>
</reference>
<dbReference type="EMBL" id="WBMT01000021">
    <property type="protein sequence ID" value="KAB2342630.1"/>
    <property type="molecule type" value="Genomic_DNA"/>
</dbReference>
<gene>
    <name evidence="2" type="ORF">F8566_36910</name>
</gene>